<evidence type="ECO:0000313" key="3">
    <source>
        <dbReference type="Proteomes" id="UP000265520"/>
    </source>
</evidence>
<feature type="non-terminal residue" evidence="2">
    <location>
        <position position="1"/>
    </location>
</feature>
<organism evidence="2 3">
    <name type="scientific">Trifolium medium</name>
    <dbReference type="NCBI Taxonomy" id="97028"/>
    <lineage>
        <taxon>Eukaryota</taxon>
        <taxon>Viridiplantae</taxon>
        <taxon>Streptophyta</taxon>
        <taxon>Embryophyta</taxon>
        <taxon>Tracheophyta</taxon>
        <taxon>Spermatophyta</taxon>
        <taxon>Magnoliopsida</taxon>
        <taxon>eudicotyledons</taxon>
        <taxon>Gunneridae</taxon>
        <taxon>Pentapetalae</taxon>
        <taxon>rosids</taxon>
        <taxon>fabids</taxon>
        <taxon>Fabales</taxon>
        <taxon>Fabaceae</taxon>
        <taxon>Papilionoideae</taxon>
        <taxon>50 kb inversion clade</taxon>
        <taxon>NPAAA clade</taxon>
        <taxon>Hologalegina</taxon>
        <taxon>IRL clade</taxon>
        <taxon>Trifolieae</taxon>
        <taxon>Trifolium</taxon>
    </lineage>
</organism>
<feature type="region of interest" description="Disordered" evidence="1">
    <location>
        <begin position="247"/>
        <end position="269"/>
    </location>
</feature>
<dbReference type="EMBL" id="LXQA010054961">
    <property type="protein sequence ID" value="MCI04310.1"/>
    <property type="molecule type" value="Genomic_DNA"/>
</dbReference>
<feature type="compositionally biased region" description="Basic and acidic residues" evidence="1">
    <location>
        <begin position="150"/>
        <end position="169"/>
    </location>
</feature>
<dbReference type="PANTHER" id="PTHR35317:SF28">
    <property type="entry name" value="ZINC FINGER, CCHC-TYPE, RIBONUCLEASE H-LIKE DOMAIN, GAG-PRE-INTEGRASE DOMAIN PROTEIN-RELATED"/>
    <property type="match status" value="1"/>
</dbReference>
<evidence type="ECO:0000256" key="1">
    <source>
        <dbReference type="SAM" id="MobiDB-lite"/>
    </source>
</evidence>
<comment type="caution">
    <text evidence="2">The sequence shown here is derived from an EMBL/GenBank/DDBJ whole genome shotgun (WGS) entry which is preliminary data.</text>
</comment>
<dbReference type="PANTHER" id="PTHR35317">
    <property type="entry name" value="OS04G0629600 PROTEIN"/>
    <property type="match status" value="1"/>
</dbReference>
<feature type="compositionally biased region" description="Polar residues" evidence="1">
    <location>
        <begin position="247"/>
        <end position="258"/>
    </location>
</feature>
<dbReference type="GO" id="GO:0008270">
    <property type="term" value="F:zinc ion binding"/>
    <property type="evidence" value="ECO:0007669"/>
    <property type="project" value="InterPro"/>
</dbReference>
<evidence type="ECO:0000313" key="2">
    <source>
        <dbReference type="EMBL" id="MCI04310.1"/>
    </source>
</evidence>
<dbReference type="InterPro" id="IPR036875">
    <property type="entry name" value="Znf_CCHC_sf"/>
</dbReference>
<feature type="non-terminal residue" evidence="2">
    <location>
        <position position="279"/>
    </location>
</feature>
<proteinExistence type="predicted"/>
<dbReference type="SUPFAM" id="SSF57756">
    <property type="entry name" value="Retrovirus zinc finger-like domains"/>
    <property type="match status" value="1"/>
</dbReference>
<protein>
    <submittedName>
        <fullName evidence="2">Retrovirus-related Pol polyprotein from transposon TNT 1-94</fullName>
    </submittedName>
</protein>
<name>A0A392NYH4_9FABA</name>
<gene>
    <name evidence="2" type="ORF">A2U01_0025357</name>
</gene>
<sequence>LPILDGKNFDKWCTQMKVIFGNQDVWEIITNGLENLSNNATYTQKSAFKELKKKDCKALFILHQCMDAANFEKIAHATYAKDAWKILENSYEGAAKLKKVQLQTLMEDQTIVEKVLRSLTQKFDYIVVAIEESKDLGCMKVEELQASLEAHEQRMNERTSDRRNDRELQAHISKKNNVEKWKGKKNKGKESHHKNDGASSSKNQDQAESSSQNNKSSDLEKKFNKSKVQGYNCNKFGHFADECYSNKNQQRRSNNGVNMAQDEDSDSDAVLLMVTTNSE</sequence>
<keyword evidence="3" id="KW-1185">Reference proteome</keyword>
<feature type="compositionally biased region" description="Polar residues" evidence="1">
    <location>
        <begin position="197"/>
        <end position="216"/>
    </location>
</feature>
<feature type="compositionally biased region" description="Basic residues" evidence="1">
    <location>
        <begin position="182"/>
        <end position="192"/>
    </location>
</feature>
<accession>A0A392NYH4</accession>
<dbReference type="Proteomes" id="UP000265520">
    <property type="component" value="Unassembled WGS sequence"/>
</dbReference>
<feature type="region of interest" description="Disordered" evidence="1">
    <location>
        <begin position="150"/>
        <end position="221"/>
    </location>
</feature>
<dbReference type="GO" id="GO:0003676">
    <property type="term" value="F:nucleic acid binding"/>
    <property type="evidence" value="ECO:0007669"/>
    <property type="project" value="InterPro"/>
</dbReference>
<dbReference type="AlphaFoldDB" id="A0A392NYH4"/>
<reference evidence="2 3" key="1">
    <citation type="journal article" date="2018" name="Front. Plant Sci.">
        <title>Red Clover (Trifolium pratense) and Zigzag Clover (T. medium) - A Picture of Genomic Similarities and Differences.</title>
        <authorList>
            <person name="Dluhosova J."/>
            <person name="Istvanek J."/>
            <person name="Nedelnik J."/>
            <person name="Repkova J."/>
        </authorList>
    </citation>
    <scope>NUCLEOTIDE SEQUENCE [LARGE SCALE GENOMIC DNA]</scope>
    <source>
        <strain evidence="3">cv. 10/8</strain>
        <tissue evidence="2">Leaf</tissue>
    </source>
</reference>
<dbReference type="Pfam" id="PF14223">
    <property type="entry name" value="Retrotran_gag_2"/>
    <property type="match status" value="2"/>
</dbReference>